<dbReference type="EMBL" id="FRCR01000016">
    <property type="protein sequence ID" value="SHM83503.1"/>
    <property type="molecule type" value="Genomic_DNA"/>
</dbReference>
<protein>
    <submittedName>
        <fullName evidence="2">Transposase DDE domain-containing protein</fullName>
    </submittedName>
</protein>
<dbReference type="SUPFAM" id="SSF53098">
    <property type="entry name" value="Ribonuclease H-like"/>
    <property type="match status" value="1"/>
</dbReference>
<keyword evidence="3" id="KW-1185">Reference proteome</keyword>
<dbReference type="InterPro" id="IPR012337">
    <property type="entry name" value="RNaseH-like_sf"/>
</dbReference>
<sequence length="99" mass="11666">MPEIEVSTYYTSLLEEEPEVIEALYAEHGTIEQFHSELKSDMDLERLPSGKFETNDLQNLITIASRVFFHANRFKLGLSRDEPWFRSFRRIYQAFAFGN</sequence>
<dbReference type="GO" id="GO:0003677">
    <property type="term" value="F:DNA binding"/>
    <property type="evidence" value="ECO:0007669"/>
    <property type="project" value="InterPro"/>
</dbReference>
<evidence type="ECO:0000259" key="1">
    <source>
        <dbReference type="Pfam" id="PF01609"/>
    </source>
</evidence>
<dbReference type="Proteomes" id="UP000184375">
    <property type="component" value="Unassembled WGS sequence"/>
</dbReference>
<evidence type="ECO:0000313" key="3">
    <source>
        <dbReference type="Proteomes" id="UP000184375"/>
    </source>
</evidence>
<name>A0A1M7M057_9FIRM</name>
<dbReference type="GO" id="GO:0006313">
    <property type="term" value="P:DNA transposition"/>
    <property type="evidence" value="ECO:0007669"/>
    <property type="project" value="InterPro"/>
</dbReference>
<feature type="domain" description="Transposase IS4-like" evidence="1">
    <location>
        <begin position="8"/>
        <end position="65"/>
    </location>
</feature>
<organism evidence="2 3">
    <name type="scientific">Caldanaerovirga acetigignens</name>
    <dbReference type="NCBI Taxonomy" id="447595"/>
    <lineage>
        <taxon>Bacteria</taxon>
        <taxon>Bacillati</taxon>
        <taxon>Bacillota</taxon>
        <taxon>Clostridia</taxon>
        <taxon>Thermosediminibacterales</taxon>
        <taxon>Thermosediminibacteraceae</taxon>
        <taxon>Caldanaerovirga</taxon>
    </lineage>
</organism>
<dbReference type="STRING" id="447595.SAMN05660826_02095"/>
<dbReference type="AlphaFoldDB" id="A0A1M7M057"/>
<accession>A0A1M7M057</accession>
<reference evidence="3" key="1">
    <citation type="submission" date="2016-11" db="EMBL/GenBank/DDBJ databases">
        <authorList>
            <person name="Varghese N."/>
            <person name="Submissions S."/>
        </authorList>
    </citation>
    <scope>NUCLEOTIDE SEQUENCE [LARGE SCALE GENOMIC DNA]</scope>
    <source>
        <strain evidence="3">DSM 18802</strain>
    </source>
</reference>
<evidence type="ECO:0000313" key="2">
    <source>
        <dbReference type="EMBL" id="SHM83503.1"/>
    </source>
</evidence>
<dbReference type="InterPro" id="IPR002559">
    <property type="entry name" value="Transposase_11"/>
</dbReference>
<gene>
    <name evidence="2" type="ORF">SAMN05660826_02095</name>
</gene>
<proteinExistence type="predicted"/>
<dbReference type="GO" id="GO:0004803">
    <property type="term" value="F:transposase activity"/>
    <property type="evidence" value="ECO:0007669"/>
    <property type="project" value="InterPro"/>
</dbReference>
<dbReference type="Pfam" id="PF01609">
    <property type="entry name" value="DDE_Tnp_1"/>
    <property type="match status" value="1"/>
</dbReference>